<reference evidence="3 4" key="1">
    <citation type="journal article" date="2019" name="Nat. Microbiol.">
        <title>Mediterranean grassland soil C-N compound turnover is dependent on rainfall and depth, and is mediated by genomically divergent microorganisms.</title>
        <authorList>
            <person name="Diamond S."/>
            <person name="Andeer P.F."/>
            <person name="Li Z."/>
            <person name="Crits-Christoph A."/>
            <person name="Burstein D."/>
            <person name="Anantharaman K."/>
            <person name="Lane K.R."/>
            <person name="Thomas B.C."/>
            <person name="Pan C."/>
            <person name="Northen T.R."/>
            <person name="Banfield J.F."/>
        </authorList>
    </citation>
    <scope>NUCLEOTIDE SEQUENCE [LARGE SCALE GENOMIC DNA]</scope>
    <source>
        <strain evidence="3">NP_8</strain>
    </source>
</reference>
<dbReference type="Pfam" id="PF10646">
    <property type="entry name" value="Germane"/>
    <property type="match status" value="1"/>
</dbReference>
<dbReference type="Proteomes" id="UP000318834">
    <property type="component" value="Unassembled WGS sequence"/>
</dbReference>
<protein>
    <recommendedName>
        <fullName evidence="2">GerMN domain-containing protein</fullName>
    </recommendedName>
</protein>
<proteinExistence type="predicted"/>
<keyword evidence="1" id="KW-0812">Transmembrane</keyword>
<gene>
    <name evidence="3" type="ORF">E6H05_09965</name>
</gene>
<organism evidence="3 4">
    <name type="scientific">Candidatus Segetimicrobium genomatis</name>
    <dbReference type="NCBI Taxonomy" id="2569760"/>
    <lineage>
        <taxon>Bacteria</taxon>
        <taxon>Bacillati</taxon>
        <taxon>Candidatus Sysuimicrobiota</taxon>
        <taxon>Candidatus Sysuimicrobiia</taxon>
        <taxon>Candidatus Sysuimicrobiales</taxon>
        <taxon>Candidatus Segetimicrobiaceae</taxon>
        <taxon>Candidatus Segetimicrobium</taxon>
    </lineage>
</organism>
<accession>A0A537IPU3</accession>
<sequence>MTGKQIRILAAIVLVAVLLGTLWWLRPTEARVSVYFIRAQGSSSTVQDVPRTMRGRGAAALLAAAVRELLAGPTPAERGAGLVTAIPAGTRLRGLRIADGVVMVDLSGEIESGGGSSSMLGRLWQIVYTATQFPQAPRVRILVDGQTRESMGGEGVVIDHPLARPASSPLF</sequence>
<feature type="transmembrane region" description="Helical" evidence="1">
    <location>
        <begin position="6"/>
        <end position="25"/>
    </location>
</feature>
<feature type="domain" description="GerMN" evidence="2">
    <location>
        <begin position="62"/>
        <end position="152"/>
    </location>
</feature>
<evidence type="ECO:0000313" key="4">
    <source>
        <dbReference type="Proteomes" id="UP000318834"/>
    </source>
</evidence>
<dbReference type="SMART" id="SM00909">
    <property type="entry name" value="Germane"/>
    <property type="match status" value="1"/>
</dbReference>
<evidence type="ECO:0000313" key="3">
    <source>
        <dbReference type="EMBL" id="TMI73351.1"/>
    </source>
</evidence>
<keyword evidence="1" id="KW-0472">Membrane</keyword>
<dbReference type="InterPro" id="IPR019606">
    <property type="entry name" value="GerMN"/>
</dbReference>
<evidence type="ECO:0000256" key="1">
    <source>
        <dbReference type="SAM" id="Phobius"/>
    </source>
</evidence>
<name>A0A537IPU3_9BACT</name>
<comment type="caution">
    <text evidence="3">The sequence shown here is derived from an EMBL/GenBank/DDBJ whole genome shotgun (WGS) entry which is preliminary data.</text>
</comment>
<keyword evidence="1" id="KW-1133">Transmembrane helix</keyword>
<dbReference type="AlphaFoldDB" id="A0A537IPU3"/>
<dbReference type="EMBL" id="VBAP01000073">
    <property type="protein sequence ID" value="TMI73351.1"/>
    <property type="molecule type" value="Genomic_DNA"/>
</dbReference>
<evidence type="ECO:0000259" key="2">
    <source>
        <dbReference type="SMART" id="SM00909"/>
    </source>
</evidence>